<evidence type="ECO:0000313" key="2">
    <source>
        <dbReference type="EMBL" id="KAF0703373.1"/>
    </source>
</evidence>
<dbReference type="OrthoDB" id="6618719at2759"/>
<keyword evidence="3" id="KW-1185">Reference proteome</keyword>
<name>A0A6G0VNE6_APHCR</name>
<reference evidence="2 3" key="1">
    <citation type="submission" date="2019-08" db="EMBL/GenBank/DDBJ databases">
        <title>Whole genome of Aphis craccivora.</title>
        <authorList>
            <person name="Voronova N.V."/>
            <person name="Shulinski R.S."/>
            <person name="Bandarenka Y.V."/>
            <person name="Zhorov D.G."/>
            <person name="Warner D."/>
        </authorList>
    </citation>
    <scope>NUCLEOTIDE SEQUENCE [LARGE SCALE GENOMIC DNA]</scope>
    <source>
        <strain evidence="2">180601</strain>
        <tissue evidence="2">Whole Body</tissue>
    </source>
</reference>
<sequence length="198" mass="22161">MSKNAWEQVTSETIANCFRKAGFLSGNSENVGDEEIQQTITINVWDDVRQGVNINFDDYINMDDDLEVCGHLSDSDIIQLTVRCTQSSDEEEEQECIEPPFPRIIKENLTVNDSILDGSYTNVTKIKTKIYTENPKTEKFPINKAAVHGCQAVDGIPMISVVNDGQWSKRSYRTKYDALSGAATIIGFKTKKELIVGI</sequence>
<feature type="non-terminal residue" evidence="2">
    <location>
        <position position="198"/>
    </location>
</feature>
<protein>
    <submittedName>
        <fullName evidence="2">Tigger transposable element-derived protein 6-like</fullName>
    </submittedName>
</protein>
<dbReference type="Pfam" id="PF20700">
    <property type="entry name" value="Mutator"/>
    <property type="match status" value="1"/>
</dbReference>
<dbReference type="InterPro" id="IPR049012">
    <property type="entry name" value="Mutator_transp_dom"/>
</dbReference>
<dbReference type="EMBL" id="VUJU01013923">
    <property type="protein sequence ID" value="KAF0703373.1"/>
    <property type="molecule type" value="Genomic_DNA"/>
</dbReference>
<comment type="caution">
    <text evidence="2">The sequence shown here is derived from an EMBL/GenBank/DDBJ whole genome shotgun (WGS) entry which is preliminary data.</text>
</comment>
<accession>A0A6G0VNE6</accession>
<organism evidence="2 3">
    <name type="scientific">Aphis craccivora</name>
    <name type="common">Cowpea aphid</name>
    <dbReference type="NCBI Taxonomy" id="307492"/>
    <lineage>
        <taxon>Eukaryota</taxon>
        <taxon>Metazoa</taxon>
        <taxon>Ecdysozoa</taxon>
        <taxon>Arthropoda</taxon>
        <taxon>Hexapoda</taxon>
        <taxon>Insecta</taxon>
        <taxon>Pterygota</taxon>
        <taxon>Neoptera</taxon>
        <taxon>Paraneoptera</taxon>
        <taxon>Hemiptera</taxon>
        <taxon>Sternorrhyncha</taxon>
        <taxon>Aphidomorpha</taxon>
        <taxon>Aphidoidea</taxon>
        <taxon>Aphididae</taxon>
        <taxon>Aphidini</taxon>
        <taxon>Aphis</taxon>
        <taxon>Aphis</taxon>
    </lineage>
</organism>
<gene>
    <name evidence="2" type="ORF">FWK35_00034180</name>
</gene>
<feature type="domain" description="Mutator-like transposase" evidence="1">
    <location>
        <begin position="148"/>
        <end position="196"/>
    </location>
</feature>
<evidence type="ECO:0000259" key="1">
    <source>
        <dbReference type="Pfam" id="PF20700"/>
    </source>
</evidence>
<evidence type="ECO:0000313" key="3">
    <source>
        <dbReference type="Proteomes" id="UP000478052"/>
    </source>
</evidence>
<dbReference type="AlphaFoldDB" id="A0A6G0VNE6"/>
<proteinExistence type="predicted"/>
<dbReference type="Proteomes" id="UP000478052">
    <property type="component" value="Unassembled WGS sequence"/>
</dbReference>